<dbReference type="KEGG" id="ccan:109691531"/>
<proteinExistence type="predicted"/>
<feature type="compositionally biased region" description="Basic and acidic residues" evidence="1">
    <location>
        <begin position="196"/>
        <end position="216"/>
    </location>
</feature>
<dbReference type="CTD" id="79917"/>
<evidence type="ECO:0000256" key="1">
    <source>
        <dbReference type="SAM" id="MobiDB-lite"/>
    </source>
</evidence>
<accession>A0A8B7V5C6</accession>
<evidence type="ECO:0000259" key="2">
    <source>
        <dbReference type="PROSITE" id="PS50106"/>
    </source>
</evidence>
<dbReference type="RefSeq" id="XP_020027181.1">
    <property type="nucleotide sequence ID" value="XM_020171592.1"/>
</dbReference>
<dbReference type="AlphaFoldDB" id="A0A8B7V5C6"/>
<organism evidence="3">
    <name type="scientific">Castor canadensis</name>
    <name type="common">American beaver</name>
    <dbReference type="NCBI Taxonomy" id="51338"/>
    <lineage>
        <taxon>Eukaryota</taxon>
        <taxon>Metazoa</taxon>
        <taxon>Chordata</taxon>
        <taxon>Craniata</taxon>
        <taxon>Vertebrata</taxon>
        <taxon>Euteleostomi</taxon>
        <taxon>Mammalia</taxon>
        <taxon>Eutheria</taxon>
        <taxon>Euarchontoglires</taxon>
        <taxon>Glires</taxon>
        <taxon>Rodentia</taxon>
        <taxon>Castorimorpha</taxon>
        <taxon>Castoridae</taxon>
        <taxon>Castor</taxon>
    </lineage>
</organism>
<dbReference type="OrthoDB" id="66881at2759"/>
<gene>
    <name evidence="3" type="primary">Magix</name>
</gene>
<feature type="region of interest" description="Disordered" evidence="1">
    <location>
        <begin position="125"/>
        <end position="229"/>
    </location>
</feature>
<evidence type="ECO:0000313" key="3">
    <source>
        <dbReference type="RefSeq" id="XP_020027181.1"/>
    </source>
</evidence>
<feature type="compositionally biased region" description="Basic and acidic residues" evidence="1">
    <location>
        <begin position="1"/>
        <end position="13"/>
    </location>
</feature>
<dbReference type="SUPFAM" id="SSF50156">
    <property type="entry name" value="PDZ domain-like"/>
    <property type="match status" value="1"/>
</dbReference>
<name>A0A8B7V5C6_CASCN</name>
<dbReference type="PROSITE" id="PS50106">
    <property type="entry name" value="PDZ"/>
    <property type="match status" value="1"/>
</dbReference>
<reference evidence="3" key="1">
    <citation type="submission" date="2025-08" db="UniProtKB">
        <authorList>
            <consortium name="RefSeq"/>
        </authorList>
    </citation>
    <scope>IDENTIFICATION</scope>
    <source>
        <tissue evidence="3">Leukocyte</tissue>
    </source>
</reference>
<dbReference type="Gene3D" id="2.30.42.10">
    <property type="match status" value="1"/>
</dbReference>
<feature type="region of interest" description="Disordered" evidence="1">
    <location>
        <begin position="1"/>
        <end position="25"/>
    </location>
</feature>
<dbReference type="InterPro" id="IPR001478">
    <property type="entry name" value="PDZ"/>
</dbReference>
<dbReference type="SMART" id="SM00228">
    <property type="entry name" value="PDZ"/>
    <property type="match status" value="1"/>
</dbReference>
<dbReference type="InterPro" id="IPR030031">
    <property type="entry name" value="MAGIX"/>
</dbReference>
<protein>
    <submittedName>
        <fullName evidence="3">PDZ domain-containing protein MAGIX</fullName>
    </submittedName>
</protein>
<sequence>MESRAGDTADLRGSRGGRGLPLSAGPRSRQLLARLDARPLAARAATDLSALVRRAGTTLRLRKEAVSVLDSADIEVTDSRLPHGTLVEHRSQAGDHVLHINGESTQGLTHAQVVERIRSGGPRLHLVLRRPLEPQPGKLEGVGRAPEGNLPSPDCSPDPRGPEMRSSNTSLSPIHRSRSSRTPKTRGGQEPSPEAVVDRPELPTPEHHAEDLDDRIPSSPSSPGPWLVPSEERLSQALGVPGAAKIAQEMAAGRRRH</sequence>
<dbReference type="PANTHER" id="PTHR47646">
    <property type="entry name" value="PDZ DOMAIN-CONTAINING PROTEIN MAGIX"/>
    <property type="match status" value="1"/>
</dbReference>
<dbReference type="PANTHER" id="PTHR47646:SF1">
    <property type="entry name" value="PDZ DOMAIN-CONTAINING PROTEIN MAGIX"/>
    <property type="match status" value="1"/>
</dbReference>
<dbReference type="InterPro" id="IPR036034">
    <property type="entry name" value="PDZ_sf"/>
</dbReference>
<feature type="compositionally biased region" description="Basic residues" evidence="1">
    <location>
        <begin position="175"/>
        <end position="184"/>
    </location>
</feature>
<feature type="domain" description="PDZ" evidence="2">
    <location>
        <begin position="92"/>
        <end position="132"/>
    </location>
</feature>
<dbReference type="Pfam" id="PF00595">
    <property type="entry name" value="PDZ"/>
    <property type="match status" value="1"/>
</dbReference>